<reference evidence="4" key="1">
    <citation type="submission" date="2017-09" db="EMBL/GenBank/DDBJ databases">
        <title>Depth-based differentiation of microbial function through sediment-hosted aquifers and enrichment of novel symbionts in the deep terrestrial subsurface.</title>
        <authorList>
            <person name="Probst A.J."/>
            <person name="Ladd B."/>
            <person name="Jarett J.K."/>
            <person name="Geller-Mcgrath D.E."/>
            <person name="Sieber C.M.K."/>
            <person name="Emerson J.B."/>
            <person name="Anantharaman K."/>
            <person name="Thomas B.C."/>
            <person name="Malmstrom R."/>
            <person name="Stieglmeier M."/>
            <person name="Klingl A."/>
            <person name="Woyke T."/>
            <person name="Ryan C.M."/>
            <person name="Banfield J.F."/>
        </authorList>
    </citation>
    <scope>NUCLEOTIDE SEQUENCE [LARGE SCALE GENOMIC DNA]</scope>
</reference>
<feature type="transmembrane region" description="Helical" evidence="1">
    <location>
        <begin position="7"/>
        <end position="25"/>
    </location>
</feature>
<evidence type="ECO:0000259" key="2">
    <source>
        <dbReference type="Pfam" id="PF14478"/>
    </source>
</evidence>
<dbReference type="Proteomes" id="UP000228875">
    <property type="component" value="Unassembled WGS sequence"/>
</dbReference>
<organism evidence="3 4">
    <name type="scientific">Candidatus Nealsonbacteria bacterium CG_4_9_14_0_8_um_filter_35_12</name>
    <dbReference type="NCBI Taxonomy" id="1974692"/>
    <lineage>
        <taxon>Bacteria</taxon>
        <taxon>Candidatus Nealsoniibacteriota</taxon>
    </lineage>
</organism>
<proteinExistence type="predicted"/>
<accession>A0A2M8DN16</accession>
<sequence>MRTSFKIFILFIFLAIGWFLIQNSVNLPKIGQPSVIIEEKQEIQPEIVVSLRLDLGERNIKTFNNIQLGEEKTVFALLKKVTQENNLELSFKEYPDLGVFIESIDKMTNDPKNNKWWQYWVNGEYGQVGASLYKLKNGDIVEWKYIGSQF</sequence>
<evidence type="ECO:0000256" key="1">
    <source>
        <dbReference type="SAM" id="Phobius"/>
    </source>
</evidence>
<gene>
    <name evidence="3" type="ORF">CO077_01410</name>
</gene>
<protein>
    <recommendedName>
        <fullName evidence="2">Transcobalamin-like C-terminal domain-containing protein</fullName>
    </recommendedName>
</protein>
<keyword evidence="1" id="KW-0812">Transmembrane</keyword>
<keyword evidence="1" id="KW-1133">Transmembrane helix</keyword>
<dbReference type="Pfam" id="PF14478">
    <property type="entry name" value="DUF4430"/>
    <property type="match status" value="1"/>
</dbReference>
<name>A0A2M8DN16_9BACT</name>
<evidence type="ECO:0000313" key="3">
    <source>
        <dbReference type="EMBL" id="PJB99500.1"/>
    </source>
</evidence>
<dbReference type="EMBL" id="PFTB01000033">
    <property type="protein sequence ID" value="PJB99500.1"/>
    <property type="molecule type" value="Genomic_DNA"/>
</dbReference>
<comment type="caution">
    <text evidence="3">The sequence shown here is derived from an EMBL/GenBank/DDBJ whole genome shotgun (WGS) entry which is preliminary data.</text>
</comment>
<evidence type="ECO:0000313" key="4">
    <source>
        <dbReference type="Proteomes" id="UP000228875"/>
    </source>
</evidence>
<keyword evidence="1" id="KW-0472">Membrane</keyword>
<dbReference type="Gene3D" id="2.170.130.30">
    <property type="match status" value="1"/>
</dbReference>
<feature type="domain" description="Transcobalamin-like C-terminal" evidence="2">
    <location>
        <begin position="72"/>
        <end position="145"/>
    </location>
</feature>
<dbReference type="InterPro" id="IPR027954">
    <property type="entry name" value="Transcobalamin-like_C"/>
</dbReference>
<dbReference type="AlphaFoldDB" id="A0A2M8DN16"/>